<protein>
    <recommendedName>
        <fullName evidence="2">C2H2-type domain-containing protein</fullName>
    </recommendedName>
</protein>
<name>A0AAD4BV94_BOLED</name>
<proteinExistence type="predicted"/>
<dbReference type="Gene3D" id="3.30.160.60">
    <property type="entry name" value="Classic Zinc Finger"/>
    <property type="match status" value="1"/>
</dbReference>
<dbReference type="SMART" id="SM00355">
    <property type="entry name" value="ZnF_C2H2"/>
    <property type="match status" value="2"/>
</dbReference>
<evidence type="ECO:0000313" key="4">
    <source>
        <dbReference type="Proteomes" id="UP001194468"/>
    </source>
</evidence>
<keyword evidence="1" id="KW-0862">Zinc</keyword>
<keyword evidence="1" id="KW-0863">Zinc-finger</keyword>
<evidence type="ECO:0000259" key="2">
    <source>
        <dbReference type="PROSITE" id="PS50157"/>
    </source>
</evidence>
<evidence type="ECO:0000256" key="1">
    <source>
        <dbReference type="PROSITE-ProRule" id="PRU00042"/>
    </source>
</evidence>
<evidence type="ECO:0000313" key="3">
    <source>
        <dbReference type="EMBL" id="KAF8440528.1"/>
    </source>
</evidence>
<dbReference type="PROSITE" id="PS50157">
    <property type="entry name" value="ZINC_FINGER_C2H2_2"/>
    <property type="match status" value="1"/>
</dbReference>
<reference evidence="3" key="1">
    <citation type="submission" date="2019-10" db="EMBL/GenBank/DDBJ databases">
        <authorList>
            <consortium name="DOE Joint Genome Institute"/>
            <person name="Kuo A."/>
            <person name="Miyauchi S."/>
            <person name="Kiss E."/>
            <person name="Drula E."/>
            <person name="Kohler A."/>
            <person name="Sanchez-Garcia M."/>
            <person name="Andreopoulos B."/>
            <person name="Barry K.W."/>
            <person name="Bonito G."/>
            <person name="Buee M."/>
            <person name="Carver A."/>
            <person name="Chen C."/>
            <person name="Cichocki N."/>
            <person name="Clum A."/>
            <person name="Culley D."/>
            <person name="Crous P.W."/>
            <person name="Fauchery L."/>
            <person name="Girlanda M."/>
            <person name="Hayes R."/>
            <person name="Keri Z."/>
            <person name="LaButti K."/>
            <person name="Lipzen A."/>
            <person name="Lombard V."/>
            <person name="Magnuson J."/>
            <person name="Maillard F."/>
            <person name="Morin E."/>
            <person name="Murat C."/>
            <person name="Nolan M."/>
            <person name="Ohm R."/>
            <person name="Pangilinan J."/>
            <person name="Pereira M."/>
            <person name="Perotto S."/>
            <person name="Peter M."/>
            <person name="Riley R."/>
            <person name="Sitrit Y."/>
            <person name="Stielow B."/>
            <person name="Szollosi G."/>
            <person name="Zifcakova L."/>
            <person name="Stursova M."/>
            <person name="Spatafora J.W."/>
            <person name="Tedersoo L."/>
            <person name="Vaario L.-M."/>
            <person name="Yamada A."/>
            <person name="Yan M."/>
            <person name="Wang P."/>
            <person name="Xu J."/>
            <person name="Bruns T."/>
            <person name="Baldrian P."/>
            <person name="Vilgalys R."/>
            <person name="Henrissat B."/>
            <person name="Grigoriev I.V."/>
            <person name="Hibbett D."/>
            <person name="Nagy L.G."/>
            <person name="Martin F.M."/>
        </authorList>
    </citation>
    <scope>NUCLEOTIDE SEQUENCE</scope>
    <source>
        <strain evidence="3">BED1</strain>
    </source>
</reference>
<sequence length="318" mass="35959">MILGVPDHLPGAAQVSDGGTLQITSYATQLGSLPAQIWDTPGFDKTLEGHHIADKFNDWLLQVSSSHSEHDVETDHLYLSLKLPIIQVVWCMHAEEISDPATWQQFQAIYEECRHRSGVTFMVLINQVSMQSPGNWEVQCQDQLQMLGLSASSVLLNSVRRHWEASSPEYEDDAQTLIRLIRQHALQNHRGILTLNLDHGVGILTPSPDGGLVTSFRCGWVTVLSVHSESICNCIVRQSDLLKHLRRCHGIGGPDKAFVICRWGGCNKHMLRQSLVRHVRGLHLWLRYVCSDCLESFTRPDTLQTHMKYCTRRRQTPS</sequence>
<accession>A0AAD4BV94</accession>
<gene>
    <name evidence="3" type="ORF">L210DRAFT_2161601</name>
</gene>
<keyword evidence="4" id="KW-1185">Reference proteome</keyword>
<reference evidence="3" key="2">
    <citation type="journal article" date="2020" name="Nat. Commun.">
        <title>Large-scale genome sequencing of mycorrhizal fungi provides insights into the early evolution of symbiotic traits.</title>
        <authorList>
            <person name="Miyauchi S."/>
            <person name="Kiss E."/>
            <person name="Kuo A."/>
            <person name="Drula E."/>
            <person name="Kohler A."/>
            <person name="Sanchez-Garcia M."/>
            <person name="Morin E."/>
            <person name="Andreopoulos B."/>
            <person name="Barry K.W."/>
            <person name="Bonito G."/>
            <person name="Buee M."/>
            <person name="Carver A."/>
            <person name="Chen C."/>
            <person name="Cichocki N."/>
            <person name="Clum A."/>
            <person name="Culley D."/>
            <person name="Crous P.W."/>
            <person name="Fauchery L."/>
            <person name="Girlanda M."/>
            <person name="Hayes R.D."/>
            <person name="Keri Z."/>
            <person name="LaButti K."/>
            <person name="Lipzen A."/>
            <person name="Lombard V."/>
            <person name="Magnuson J."/>
            <person name="Maillard F."/>
            <person name="Murat C."/>
            <person name="Nolan M."/>
            <person name="Ohm R.A."/>
            <person name="Pangilinan J."/>
            <person name="Pereira M.F."/>
            <person name="Perotto S."/>
            <person name="Peter M."/>
            <person name="Pfister S."/>
            <person name="Riley R."/>
            <person name="Sitrit Y."/>
            <person name="Stielow J.B."/>
            <person name="Szollosi G."/>
            <person name="Zifcakova L."/>
            <person name="Stursova M."/>
            <person name="Spatafora J.W."/>
            <person name="Tedersoo L."/>
            <person name="Vaario L.M."/>
            <person name="Yamada A."/>
            <person name="Yan M."/>
            <person name="Wang P."/>
            <person name="Xu J."/>
            <person name="Bruns T."/>
            <person name="Baldrian P."/>
            <person name="Vilgalys R."/>
            <person name="Dunand C."/>
            <person name="Henrissat B."/>
            <person name="Grigoriev I.V."/>
            <person name="Hibbett D."/>
            <person name="Nagy L.G."/>
            <person name="Martin F.M."/>
        </authorList>
    </citation>
    <scope>NUCLEOTIDE SEQUENCE</scope>
    <source>
        <strain evidence="3">BED1</strain>
    </source>
</reference>
<keyword evidence="1" id="KW-0479">Metal-binding</keyword>
<organism evidence="3 4">
    <name type="scientific">Boletus edulis BED1</name>
    <dbReference type="NCBI Taxonomy" id="1328754"/>
    <lineage>
        <taxon>Eukaryota</taxon>
        <taxon>Fungi</taxon>
        <taxon>Dikarya</taxon>
        <taxon>Basidiomycota</taxon>
        <taxon>Agaricomycotina</taxon>
        <taxon>Agaricomycetes</taxon>
        <taxon>Agaricomycetidae</taxon>
        <taxon>Boletales</taxon>
        <taxon>Boletineae</taxon>
        <taxon>Boletaceae</taxon>
        <taxon>Boletoideae</taxon>
        <taxon>Boletus</taxon>
    </lineage>
</organism>
<dbReference type="GO" id="GO:0008270">
    <property type="term" value="F:zinc ion binding"/>
    <property type="evidence" value="ECO:0007669"/>
    <property type="project" value="UniProtKB-KW"/>
</dbReference>
<feature type="domain" description="C2H2-type" evidence="2">
    <location>
        <begin position="288"/>
        <end position="317"/>
    </location>
</feature>
<comment type="caution">
    <text evidence="3">The sequence shown here is derived from an EMBL/GenBank/DDBJ whole genome shotgun (WGS) entry which is preliminary data.</text>
</comment>
<dbReference type="InterPro" id="IPR013087">
    <property type="entry name" value="Znf_C2H2_type"/>
</dbReference>
<dbReference type="EMBL" id="WHUW01000012">
    <property type="protein sequence ID" value="KAF8440528.1"/>
    <property type="molecule type" value="Genomic_DNA"/>
</dbReference>
<dbReference type="AlphaFoldDB" id="A0AAD4BV94"/>
<dbReference type="Proteomes" id="UP001194468">
    <property type="component" value="Unassembled WGS sequence"/>
</dbReference>